<protein>
    <submittedName>
        <fullName evidence="1">Uncharacterized protein</fullName>
    </submittedName>
</protein>
<sequence length="353" mass="40823">MACGRWREVFLNAAVQHLVSPSSDHVPLLMQIVSSRCEGKGGGRRFRFENMWLRDDRCLHAWKERGEAVELKDEASGGPTRASALSVFSLGAWNRHSFGNVQHKIKQCQTKIDELSRKGISGELENEERNLMRDWNELLEREETLWRQRSRVLWLKDVDRNTKFFHARAFSRRRKNQISGLRDEYGCWRAEVKPGSSHRVARSIEVLEAIEPVVSQADNEVLLMPFQKDEIRMGLIKECVTTVSYSILFEGLEVGPIFPQRGLRQALSPYLFIICAEGFHALLRKAEREGLIHGVKSPFRKRKEAMCSQKREVITRPRFSELGAAHTIQLSCYAMNKEFFTHFEPLSFSFPKE</sequence>
<dbReference type="Proteomes" id="UP001327560">
    <property type="component" value="Chromosome 1"/>
</dbReference>
<gene>
    <name evidence="1" type="ORF">Cni_G02291</name>
</gene>
<keyword evidence="2" id="KW-1185">Reference proteome</keyword>
<organism evidence="1 2">
    <name type="scientific">Canna indica</name>
    <name type="common">Indian-shot</name>
    <dbReference type="NCBI Taxonomy" id="4628"/>
    <lineage>
        <taxon>Eukaryota</taxon>
        <taxon>Viridiplantae</taxon>
        <taxon>Streptophyta</taxon>
        <taxon>Embryophyta</taxon>
        <taxon>Tracheophyta</taxon>
        <taxon>Spermatophyta</taxon>
        <taxon>Magnoliopsida</taxon>
        <taxon>Liliopsida</taxon>
        <taxon>Zingiberales</taxon>
        <taxon>Cannaceae</taxon>
        <taxon>Canna</taxon>
    </lineage>
</organism>
<dbReference type="AlphaFoldDB" id="A0AAQ3JPG8"/>
<proteinExistence type="predicted"/>
<evidence type="ECO:0000313" key="2">
    <source>
        <dbReference type="Proteomes" id="UP001327560"/>
    </source>
</evidence>
<reference evidence="1 2" key="1">
    <citation type="submission" date="2023-10" db="EMBL/GenBank/DDBJ databases">
        <title>Chromosome-scale genome assembly provides insights into flower coloration mechanisms of Canna indica.</title>
        <authorList>
            <person name="Li C."/>
        </authorList>
    </citation>
    <scope>NUCLEOTIDE SEQUENCE [LARGE SCALE GENOMIC DNA]</scope>
    <source>
        <tissue evidence="1">Flower</tissue>
    </source>
</reference>
<accession>A0AAQ3JPG8</accession>
<dbReference type="EMBL" id="CP136890">
    <property type="protein sequence ID" value="WOK93591.1"/>
    <property type="molecule type" value="Genomic_DNA"/>
</dbReference>
<name>A0AAQ3JPG8_9LILI</name>
<evidence type="ECO:0000313" key="1">
    <source>
        <dbReference type="EMBL" id="WOK93591.1"/>
    </source>
</evidence>